<dbReference type="InterPro" id="IPR013151">
    <property type="entry name" value="Immunoglobulin_dom"/>
</dbReference>
<feature type="compositionally biased region" description="Low complexity" evidence="1">
    <location>
        <begin position="62"/>
        <end position="122"/>
    </location>
</feature>
<dbReference type="SMART" id="SM00406">
    <property type="entry name" value="IGv"/>
    <property type="match status" value="1"/>
</dbReference>
<dbReference type="FunFam" id="2.60.40.10:FF:001320">
    <property type="entry name" value="Putative Defective proboscis extension response"/>
    <property type="match status" value="1"/>
</dbReference>
<dbReference type="InterPro" id="IPR013783">
    <property type="entry name" value="Ig-like_fold"/>
</dbReference>
<dbReference type="VEuPathDB" id="VectorBase:AARA018184"/>
<dbReference type="InterPro" id="IPR037448">
    <property type="entry name" value="Zig-8"/>
</dbReference>
<dbReference type="VEuPathDB" id="VectorBase:AARA21_000289"/>
<dbReference type="InterPro" id="IPR007110">
    <property type="entry name" value="Ig-like_dom"/>
</dbReference>
<feature type="compositionally biased region" description="Low complexity" evidence="1">
    <location>
        <begin position="14"/>
        <end position="25"/>
    </location>
</feature>
<dbReference type="PROSITE" id="PS50835">
    <property type="entry name" value="IG_LIKE"/>
    <property type="match status" value="2"/>
</dbReference>
<evidence type="ECO:0000256" key="1">
    <source>
        <dbReference type="SAM" id="MobiDB-lite"/>
    </source>
</evidence>
<dbReference type="AlphaFoldDB" id="A0A499FT98"/>
<proteinExistence type="predicted"/>
<dbReference type="InterPro" id="IPR003598">
    <property type="entry name" value="Ig_sub2"/>
</dbReference>
<dbReference type="GO" id="GO:0032589">
    <property type="term" value="C:neuron projection membrane"/>
    <property type="evidence" value="ECO:0007669"/>
    <property type="project" value="TreeGrafter"/>
</dbReference>
<feature type="region of interest" description="Disordered" evidence="1">
    <location>
        <begin position="58"/>
        <end position="122"/>
    </location>
</feature>
<accession>A0A499FT98</accession>
<name>A0A499FT98_ANOAR</name>
<dbReference type="Gene3D" id="2.60.40.10">
    <property type="entry name" value="Immunoglobulins"/>
    <property type="match status" value="2"/>
</dbReference>
<sequence length="547" mass="57584">MCSSGGNSRRRRSSSSSSSSSSSNNIRTNTSLDRRRRLAQLTKWCTLFIILESTSVGSGLMTPPSSSTTPASTVTTTTSSSSSSSTTTTTTIINTSGSSTGSSWLESTSPSSAGSGSYTSPSATALPAFEALPRFEALVQDSPNSSRGKTLPLVGSGVLKVTPSQPALEGSKRGPAGSSNSNREGSSPTTTTSGYDSPASRRTPPLSKVVAATGTTIAPVGMAAAGSSSFSKISSANLILAESGGAESAKIGPGQKVPVGFSGSSSTGKTAVAGKSAGSRAASEQEPSGNRLEGGELTTTPEGNFSKMYFETDNHTTIASQVGSIAVLPCAVRNIGEGVVSWIRRKDYHLLTIGFTTYSSDERFNIIHSEDTEEWPLQIKYVQLRDAGLYECQVSTHPPTSIFVKLDVVEAKAEIFGPSEKYLKPGSMLRLTCRVVQSNEPPLYIFWYHNNRMINYDAHRGVNVSTEADNRYSELVISHTNTLNSGNYSCVSNNAVAASTLVHILNGENPAAMQHGDHGNAVLVASHIHLPLAVVTYQVINFVLNMH</sequence>
<evidence type="ECO:0000313" key="3">
    <source>
        <dbReference type="EnsemblMetazoa" id="AARA018184-PA"/>
    </source>
</evidence>
<feature type="region of interest" description="Disordered" evidence="1">
    <location>
        <begin position="140"/>
        <end position="206"/>
    </location>
</feature>
<dbReference type="GO" id="GO:0050808">
    <property type="term" value="P:synapse organization"/>
    <property type="evidence" value="ECO:0007669"/>
    <property type="project" value="TreeGrafter"/>
</dbReference>
<feature type="region of interest" description="Disordered" evidence="1">
    <location>
        <begin position="247"/>
        <end position="298"/>
    </location>
</feature>
<dbReference type="InterPro" id="IPR003599">
    <property type="entry name" value="Ig_sub"/>
</dbReference>
<dbReference type="Pfam" id="PF00047">
    <property type="entry name" value="ig"/>
    <property type="match status" value="2"/>
</dbReference>
<protein>
    <recommendedName>
        <fullName evidence="2">Ig-like domain-containing protein</fullName>
    </recommendedName>
</protein>
<dbReference type="FunFam" id="2.60.40.10:FF:000129">
    <property type="entry name" value="CLUMA_CG018772, isoform A"/>
    <property type="match status" value="1"/>
</dbReference>
<dbReference type="Proteomes" id="UP000075840">
    <property type="component" value="Unassembled WGS sequence"/>
</dbReference>
<dbReference type="EMBL" id="APCN01003808">
    <property type="status" value="NOT_ANNOTATED_CDS"/>
    <property type="molecule type" value="Genomic_DNA"/>
</dbReference>
<dbReference type="SUPFAM" id="SSF48726">
    <property type="entry name" value="Immunoglobulin"/>
    <property type="match status" value="2"/>
</dbReference>
<organism evidence="3 4">
    <name type="scientific">Anopheles arabiensis</name>
    <name type="common">Mosquito</name>
    <dbReference type="NCBI Taxonomy" id="7173"/>
    <lineage>
        <taxon>Eukaryota</taxon>
        <taxon>Metazoa</taxon>
        <taxon>Ecdysozoa</taxon>
        <taxon>Arthropoda</taxon>
        <taxon>Hexapoda</taxon>
        <taxon>Insecta</taxon>
        <taxon>Pterygota</taxon>
        <taxon>Neoptera</taxon>
        <taxon>Endopterygota</taxon>
        <taxon>Diptera</taxon>
        <taxon>Nematocera</taxon>
        <taxon>Culicoidea</taxon>
        <taxon>Culicidae</taxon>
        <taxon>Anophelinae</taxon>
        <taxon>Anopheles</taxon>
    </lineage>
</organism>
<feature type="region of interest" description="Disordered" evidence="1">
    <location>
        <begin position="1"/>
        <end position="31"/>
    </location>
</feature>
<feature type="domain" description="Ig-like" evidence="2">
    <location>
        <begin position="301"/>
        <end position="395"/>
    </location>
</feature>
<reference evidence="3" key="1">
    <citation type="submission" date="2022-08" db="UniProtKB">
        <authorList>
            <consortium name="EnsemblMetazoa"/>
        </authorList>
    </citation>
    <scope>IDENTIFICATION</scope>
    <source>
        <strain evidence="3">Dongola</strain>
    </source>
</reference>
<dbReference type="SMART" id="SM00408">
    <property type="entry name" value="IGc2"/>
    <property type="match status" value="2"/>
</dbReference>
<dbReference type="InterPro" id="IPR013106">
    <property type="entry name" value="Ig_V-set"/>
</dbReference>
<dbReference type="PANTHER" id="PTHR23279">
    <property type="entry name" value="DEFECTIVE PROBOSCIS EXTENSION RESPONSE DPR -RELATED"/>
    <property type="match status" value="1"/>
</dbReference>
<dbReference type="SMART" id="SM00409">
    <property type="entry name" value="IG"/>
    <property type="match status" value="2"/>
</dbReference>
<keyword evidence="4" id="KW-1185">Reference proteome</keyword>
<dbReference type="EMBL" id="APCN01003809">
    <property type="status" value="NOT_ANNOTATED_CDS"/>
    <property type="molecule type" value="Genomic_DNA"/>
</dbReference>
<feature type="domain" description="Ig-like" evidence="2">
    <location>
        <begin position="398"/>
        <end position="502"/>
    </location>
</feature>
<evidence type="ECO:0000313" key="4">
    <source>
        <dbReference type="Proteomes" id="UP000075840"/>
    </source>
</evidence>
<feature type="compositionally biased region" description="Polar residues" evidence="1">
    <location>
        <begin position="177"/>
        <end position="195"/>
    </location>
</feature>
<dbReference type="InterPro" id="IPR036179">
    <property type="entry name" value="Ig-like_dom_sf"/>
</dbReference>
<dbReference type="EMBL" id="APCN01003810">
    <property type="status" value="NOT_ANNOTATED_CDS"/>
    <property type="molecule type" value="Genomic_DNA"/>
</dbReference>
<evidence type="ECO:0000259" key="2">
    <source>
        <dbReference type="PROSITE" id="PS50835"/>
    </source>
</evidence>
<dbReference type="EnsemblMetazoa" id="AARA018184-RA">
    <property type="protein sequence ID" value="AARA018184-PA"/>
    <property type="gene ID" value="AARA018184"/>
</dbReference>
<dbReference type="PANTHER" id="PTHR23279:SF37">
    <property type="entry name" value="DEFECTIVE PROBOSCIS EXTENSION RESPONSE 13, ISOFORM B"/>
    <property type="match status" value="1"/>
</dbReference>